<accession>A0A3M6TRH2</accession>
<comment type="caution">
    <text evidence="1">The sequence shown here is derived from an EMBL/GenBank/DDBJ whole genome shotgun (WGS) entry which is preliminary data.</text>
</comment>
<dbReference type="AlphaFoldDB" id="A0A3M6TRH2"/>
<gene>
    <name evidence="1" type="ORF">pdam_00021073</name>
</gene>
<protein>
    <submittedName>
        <fullName evidence="1">Uncharacterized protein</fullName>
    </submittedName>
</protein>
<organism evidence="1 2">
    <name type="scientific">Pocillopora damicornis</name>
    <name type="common">Cauliflower coral</name>
    <name type="synonym">Millepora damicornis</name>
    <dbReference type="NCBI Taxonomy" id="46731"/>
    <lineage>
        <taxon>Eukaryota</taxon>
        <taxon>Metazoa</taxon>
        <taxon>Cnidaria</taxon>
        <taxon>Anthozoa</taxon>
        <taxon>Hexacorallia</taxon>
        <taxon>Scleractinia</taxon>
        <taxon>Astrocoeniina</taxon>
        <taxon>Pocilloporidae</taxon>
        <taxon>Pocillopora</taxon>
    </lineage>
</organism>
<name>A0A3M6TRH2_POCDA</name>
<dbReference type="EMBL" id="RCHS01003103">
    <property type="protein sequence ID" value="RMX43868.1"/>
    <property type="molecule type" value="Genomic_DNA"/>
</dbReference>
<proteinExistence type="predicted"/>
<dbReference type="Proteomes" id="UP000275408">
    <property type="component" value="Unassembled WGS sequence"/>
</dbReference>
<keyword evidence="2" id="KW-1185">Reference proteome</keyword>
<evidence type="ECO:0000313" key="2">
    <source>
        <dbReference type="Proteomes" id="UP000275408"/>
    </source>
</evidence>
<reference evidence="1 2" key="1">
    <citation type="journal article" date="2018" name="Sci. Rep.">
        <title>Comparative analysis of the Pocillopora damicornis genome highlights role of immune system in coral evolution.</title>
        <authorList>
            <person name="Cunning R."/>
            <person name="Bay R.A."/>
            <person name="Gillette P."/>
            <person name="Baker A.C."/>
            <person name="Traylor-Knowles N."/>
        </authorList>
    </citation>
    <scope>NUCLEOTIDE SEQUENCE [LARGE SCALE GENOMIC DNA]</scope>
    <source>
        <strain evidence="1">RSMAS</strain>
        <tissue evidence="1">Whole animal</tissue>
    </source>
</reference>
<evidence type="ECO:0000313" key="1">
    <source>
        <dbReference type="EMBL" id="RMX43868.1"/>
    </source>
</evidence>
<sequence>MGKKYSRFTTINTLKYEHFTLCFSITVIPVISTKSKLYTPILTVIHAEVVCTPKILPIGIFLGRSLRFKITAPGKCLITKIPRAFHWKRAFSTSISKFASLWLCSEQSDWIRPRKRLGYEVNFLSTAGDLWGEKVEHVKREPRNDRKATYLRLLPTFASALQEKTRTCASFTKILANYISEESLITSDYHKNII</sequence>